<evidence type="ECO:0000259" key="7">
    <source>
        <dbReference type="Pfam" id="PF01494"/>
    </source>
</evidence>
<dbReference type="OrthoDB" id="9993796at2759"/>
<dbReference type="PANTHER" id="PTHR13789:SF215">
    <property type="entry name" value="FAD-BINDING DOMAIN-CONTAINING PROTEIN-RELATED"/>
    <property type="match status" value="1"/>
</dbReference>
<dbReference type="Pfam" id="PF01266">
    <property type="entry name" value="DAO"/>
    <property type="match status" value="1"/>
</dbReference>
<comment type="similarity">
    <text evidence="1">Belongs to the paxM FAD-dependent monooxygenase family.</text>
</comment>
<dbReference type="Pfam" id="PF01494">
    <property type="entry name" value="FAD_binding_3"/>
    <property type="match status" value="1"/>
</dbReference>
<evidence type="ECO:0000256" key="4">
    <source>
        <dbReference type="ARBA" id="ARBA00023002"/>
    </source>
</evidence>
<proteinExistence type="inferred from homology"/>
<name>A0A9P8MNC4_9HYPO</name>
<feature type="domain" description="FAD-binding" evidence="7">
    <location>
        <begin position="154"/>
        <end position="357"/>
    </location>
</feature>
<dbReference type="InterPro" id="IPR006076">
    <property type="entry name" value="FAD-dep_OxRdtase"/>
</dbReference>
<organism evidence="8 9">
    <name type="scientific">Hirsutella rhossiliensis</name>
    <dbReference type="NCBI Taxonomy" id="111463"/>
    <lineage>
        <taxon>Eukaryota</taxon>
        <taxon>Fungi</taxon>
        <taxon>Dikarya</taxon>
        <taxon>Ascomycota</taxon>
        <taxon>Pezizomycotina</taxon>
        <taxon>Sordariomycetes</taxon>
        <taxon>Hypocreomycetidae</taxon>
        <taxon>Hypocreales</taxon>
        <taxon>Ophiocordycipitaceae</taxon>
        <taxon>Hirsutella</taxon>
    </lineage>
</organism>
<feature type="domain" description="FAD dependent oxidoreductase" evidence="6">
    <location>
        <begin position="8"/>
        <end position="38"/>
    </location>
</feature>
<dbReference type="GO" id="GO:0071949">
    <property type="term" value="F:FAD binding"/>
    <property type="evidence" value="ECO:0007669"/>
    <property type="project" value="InterPro"/>
</dbReference>
<dbReference type="InterPro" id="IPR002938">
    <property type="entry name" value="FAD-bd"/>
</dbReference>
<dbReference type="PANTHER" id="PTHR13789">
    <property type="entry name" value="MONOOXYGENASE"/>
    <property type="match status" value="1"/>
</dbReference>
<dbReference type="SUPFAM" id="SSF54373">
    <property type="entry name" value="FAD-linked reductases, C-terminal domain"/>
    <property type="match status" value="1"/>
</dbReference>
<reference evidence="8" key="1">
    <citation type="submission" date="2021-09" db="EMBL/GenBank/DDBJ databases">
        <title>A high-quality genome of the endoparasitic fungus Hirsutella rhossiliensis with a comparison of Hirsutella genomes reveals transposable elements contributing to genome size variation.</title>
        <authorList>
            <person name="Lin R."/>
            <person name="Jiao Y."/>
            <person name="Sun X."/>
            <person name="Ling J."/>
            <person name="Xie B."/>
            <person name="Cheng X."/>
        </authorList>
    </citation>
    <scope>NUCLEOTIDE SEQUENCE</scope>
    <source>
        <strain evidence="8">HR02</strain>
    </source>
</reference>
<dbReference type="InterPro" id="IPR036188">
    <property type="entry name" value="FAD/NAD-bd_sf"/>
</dbReference>
<evidence type="ECO:0000256" key="3">
    <source>
        <dbReference type="ARBA" id="ARBA00022827"/>
    </source>
</evidence>
<evidence type="ECO:0000256" key="1">
    <source>
        <dbReference type="ARBA" id="ARBA00007992"/>
    </source>
</evidence>
<dbReference type="PRINTS" id="PR00420">
    <property type="entry name" value="RNGMNOXGNASE"/>
</dbReference>
<accession>A0A9P8MNC4</accession>
<evidence type="ECO:0000259" key="6">
    <source>
        <dbReference type="Pfam" id="PF01266"/>
    </source>
</evidence>
<dbReference type="InterPro" id="IPR050493">
    <property type="entry name" value="FAD-dep_Monooxygenase_BioMet"/>
</dbReference>
<comment type="caution">
    <text evidence="8">The sequence shown here is derived from an EMBL/GenBank/DDBJ whole genome shotgun (WGS) entry which is preliminary data.</text>
</comment>
<keyword evidence="3" id="KW-0274">FAD</keyword>
<evidence type="ECO:0000256" key="5">
    <source>
        <dbReference type="ARBA" id="ARBA00023033"/>
    </source>
</evidence>
<protein>
    <submittedName>
        <fullName evidence="8">FAD binding domain-containing protein</fullName>
    </submittedName>
</protein>
<keyword evidence="9" id="KW-1185">Reference proteome</keyword>
<dbReference type="SUPFAM" id="SSF51905">
    <property type="entry name" value="FAD/NAD(P)-binding domain"/>
    <property type="match status" value="1"/>
</dbReference>
<dbReference type="RefSeq" id="XP_044715693.1">
    <property type="nucleotide sequence ID" value="XM_044869344.1"/>
</dbReference>
<dbReference type="GeneID" id="68360002"/>
<evidence type="ECO:0000256" key="2">
    <source>
        <dbReference type="ARBA" id="ARBA00022630"/>
    </source>
</evidence>
<keyword evidence="2" id="KW-0285">Flavoprotein</keyword>
<dbReference type="AlphaFoldDB" id="A0A9P8MNC4"/>
<dbReference type="EMBL" id="JAIZPD010000017">
    <property type="protein sequence ID" value="KAH0958179.1"/>
    <property type="molecule type" value="Genomic_DNA"/>
</dbReference>
<sequence>MCAAMLNVIVVGAGIAGLSAAISLRRAGHSVHVYERSSFNNEIGAAINIPPNATRFLTAWGLDPSRWRFVPARRITFIDPVTLKATVNMPADTMAMTVGGAALYYAHRVDLHNALKWLAVREDGPGSPVTIHLGSQVVGYDPSQPSIFLEGGKEVCGDIVVGADGVHSCAAETVMGHENQPVAPVHSNYCYRFLIPAATLDEDPGTRFWNEQRDGWTRLFVHNDTKRRMVVYPCRDNTIHNFVGLFFDEDMESDTREDWQEGVDISEVLARFSDFNPRLLKVMSKATHAKQWPLLYRHPLSTWRKGRLVLAGDSAHPMLPHQAQGGAQGLKDGLALGVTLHGASSPEEIEKRLEIYERIELLGDELRQYLRGDEIPTNPADIYKYNFGFDVVRAALAAMEEYDPKFRLPPDFFESEVPGIPT</sequence>
<dbReference type="GO" id="GO:0004497">
    <property type="term" value="F:monooxygenase activity"/>
    <property type="evidence" value="ECO:0007669"/>
    <property type="project" value="UniProtKB-KW"/>
</dbReference>
<dbReference type="Gene3D" id="3.50.50.60">
    <property type="entry name" value="FAD/NAD(P)-binding domain"/>
    <property type="match status" value="1"/>
</dbReference>
<keyword evidence="5" id="KW-0503">Monooxygenase</keyword>
<evidence type="ECO:0000313" key="8">
    <source>
        <dbReference type="EMBL" id="KAH0958179.1"/>
    </source>
</evidence>
<dbReference type="Proteomes" id="UP000824596">
    <property type="component" value="Unassembled WGS sequence"/>
</dbReference>
<evidence type="ECO:0000313" key="9">
    <source>
        <dbReference type="Proteomes" id="UP000824596"/>
    </source>
</evidence>
<gene>
    <name evidence="8" type="ORF">HRG_10874</name>
</gene>
<keyword evidence="4" id="KW-0560">Oxidoreductase</keyword>